<dbReference type="InterPro" id="IPR036890">
    <property type="entry name" value="HATPase_C_sf"/>
</dbReference>
<evidence type="ECO:0000256" key="3">
    <source>
        <dbReference type="ARBA" id="ARBA00012438"/>
    </source>
</evidence>
<keyword evidence="6 13" id="KW-0812">Transmembrane</keyword>
<keyword evidence="9" id="KW-0067">ATP-binding</keyword>
<dbReference type="SMART" id="SM00388">
    <property type="entry name" value="HisKA"/>
    <property type="match status" value="1"/>
</dbReference>
<dbReference type="Pfam" id="PF02518">
    <property type="entry name" value="HATPase_c"/>
    <property type="match status" value="1"/>
</dbReference>
<comment type="caution">
    <text evidence="15">The sequence shown here is derived from an EMBL/GenBank/DDBJ whole genome shotgun (WGS) entry which is preliminary data.</text>
</comment>
<keyword evidence="7" id="KW-0547">Nucleotide-binding</keyword>
<evidence type="ECO:0000313" key="16">
    <source>
        <dbReference type="Proteomes" id="UP001344888"/>
    </source>
</evidence>
<evidence type="ECO:0000256" key="4">
    <source>
        <dbReference type="ARBA" id="ARBA00022475"/>
    </source>
</evidence>
<evidence type="ECO:0000256" key="10">
    <source>
        <dbReference type="ARBA" id="ARBA00022989"/>
    </source>
</evidence>
<dbReference type="GO" id="GO:0000155">
    <property type="term" value="F:phosphorelay sensor kinase activity"/>
    <property type="evidence" value="ECO:0007669"/>
    <property type="project" value="InterPro"/>
</dbReference>
<accession>A0AAW9NNM8</accession>
<reference evidence="15 16" key="1">
    <citation type="submission" date="2023-03" db="EMBL/GenBank/DDBJ databases">
        <title>Bacillus Genome Sequencing.</title>
        <authorList>
            <person name="Dunlap C."/>
        </authorList>
    </citation>
    <scope>NUCLEOTIDE SEQUENCE [LARGE SCALE GENOMIC DNA]</scope>
    <source>
        <strain evidence="15 16">B-59205</strain>
    </source>
</reference>
<comment type="catalytic activity">
    <reaction evidence="1">
        <text>ATP + protein L-histidine = ADP + protein N-phospho-L-histidine.</text>
        <dbReference type="EC" id="2.7.13.3"/>
    </reaction>
</comment>
<dbReference type="GO" id="GO:0016036">
    <property type="term" value="P:cellular response to phosphate starvation"/>
    <property type="evidence" value="ECO:0007669"/>
    <property type="project" value="TreeGrafter"/>
</dbReference>
<feature type="transmembrane region" description="Helical" evidence="13">
    <location>
        <begin position="12"/>
        <end position="34"/>
    </location>
</feature>
<dbReference type="SUPFAM" id="SSF47384">
    <property type="entry name" value="Homodimeric domain of signal transducing histidine kinase"/>
    <property type="match status" value="1"/>
</dbReference>
<dbReference type="Gene3D" id="3.30.565.10">
    <property type="entry name" value="Histidine kinase-like ATPase, C-terminal domain"/>
    <property type="match status" value="1"/>
</dbReference>
<keyword evidence="16" id="KW-1185">Reference proteome</keyword>
<dbReference type="PANTHER" id="PTHR45453:SF2">
    <property type="entry name" value="HISTIDINE KINASE"/>
    <property type="match status" value="1"/>
</dbReference>
<evidence type="ECO:0000256" key="1">
    <source>
        <dbReference type="ARBA" id="ARBA00000085"/>
    </source>
</evidence>
<gene>
    <name evidence="15" type="ORF">P9B03_06440</name>
</gene>
<feature type="transmembrane region" description="Helical" evidence="13">
    <location>
        <begin position="40"/>
        <end position="59"/>
    </location>
</feature>
<dbReference type="EC" id="2.7.13.3" evidence="3"/>
<evidence type="ECO:0000256" key="12">
    <source>
        <dbReference type="ARBA" id="ARBA00023136"/>
    </source>
</evidence>
<dbReference type="InterPro" id="IPR005467">
    <property type="entry name" value="His_kinase_dom"/>
</dbReference>
<keyword evidence="12 13" id="KW-0472">Membrane</keyword>
<dbReference type="GO" id="GO:0005524">
    <property type="term" value="F:ATP binding"/>
    <property type="evidence" value="ECO:0007669"/>
    <property type="project" value="UniProtKB-KW"/>
</dbReference>
<evidence type="ECO:0000313" key="15">
    <source>
        <dbReference type="EMBL" id="MEC1178116.1"/>
    </source>
</evidence>
<keyword evidence="8 15" id="KW-0418">Kinase</keyword>
<protein>
    <recommendedName>
        <fullName evidence="3">histidine kinase</fullName>
        <ecNumber evidence="3">2.7.13.3</ecNumber>
    </recommendedName>
</protein>
<name>A0AAW9NNM8_9BACL</name>
<sequence length="334" mass="39126">MILLFIRQHMMWISFFIGLLLVWNIICMLDTGFAAVSIGYLNSVAILLFLLFLTARYFWERASLKNILYQKSLQDVESYRWDLYTCKIIELYEEQRQQQVKIVQKIKFEKSEEQDELLAWVHEIKAPLTAMKLMIEQLEDNKARNRLEQEWIRLHLLVDQQLHQTRLQTIAEDNRLEQVQLRTVIFKEIRQLQTWCMEKGIGFQIDEIEEVVLTDAKWLGFIVRQVLSNAIKYSPHNSEIIVNVTRDTQGHILLKITDVGPGIRPEDLPRIFKKSYTGTIGRETNVATGMGLYLAKRAATSLGILLYVDSIYRKGTTVVFKFPVQNEYVQTFGM</sequence>
<dbReference type="Proteomes" id="UP001344888">
    <property type="component" value="Unassembled WGS sequence"/>
</dbReference>
<dbReference type="CDD" id="cd00082">
    <property type="entry name" value="HisKA"/>
    <property type="match status" value="1"/>
</dbReference>
<evidence type="ECO:0000256" key="11">
    <source>
        <dbReference type="ARBA" id="ARBA00023012"/>
    </source>
</evidence>
<evidence type="ECO:0000256" key="8">
    <source>
        <dbReference type="ARBA" id="ARBA00022777"/>
    </source>
</evidence>
<dbReference type="RefSeq" id="WP_326122652.1">
    <property type="nucleotide sequence ID" value="NZ_JARSFG010000009.1"/>
</dbReference>
<dbReference type="PANTHER" id="PTHR45453">
    <property type="entry name" value="PHOSPHATE REGULON SENSOR PROTEIN PHOR"/>
    <property type="match status" value="1"/>
</dbReference>
<dbReference type="GO" id="GO:0004721">
    <property type="term" value="F:phosphoprotein phosphatase activity"/>
    <property type="evidence" value="ECO:0007669"/>
    <property type="project" value="TreeGrafter"/>
</dbReference>
<comment type="subcellular location">
    <subcellularLocation>
        <location evidence="2">Cell membrane</location>
        <topology evidence="2">Multi-pass membrane protein</topology>
    </subcellularLocation>
</comment>
<keyword evidence="5 15" id="KW-0808">Transferase</keyword>
<dbReference type="GO" id="GO:0005886">
    <property type="term" value="C:plasma membrane"/>
    <property type="evidence" value="ECO:0007669"/>
    <property type="project" value="UniProtKB-SubCell"/>
</dbReference>
<keyword evidence="11" id="KW-0902">Two-component regulatory system</keyword>
<dbReference type="InterPro" id="IPR003594">
    <property type="entry name" value="HATPase_dom"/>
</dbReference>
<evidence type="ECO:0000256" key="13">
    <source>
        <dbReference type="SAM" id="Phobius"/>
    </source>
</evidence>
<dbReference type="SUPFAM" id="SSF55874">
    <property type="entry name" value="ATPase domain of HSP90 chaperone/DNA topoisomerase II/histidine kinase"/>
    <property type="match status" value="1"/>
</dbReference>
<dbReference type="InterPro" id="IPR003661">
    <property type="entry name" value="HisK_dim/P_dom"/>
</dbReference>
<dbReference type="AlphaFoldDB" id="A0AAW9NNM8"/>
<evidence type="ECO:0000259" key="14">
    <source>
        <dbReference type="PROSITE" id="PS50109"/>
    </source>
</evidence>
<evidence type="ECO:0000256" key="5">
    <source>
        <dbReference type="ARBA" id="ARBA00022679"/>
    </source>
</evidence>
<dbReference type="InterPro" id="IPR036097">
    <property type="entry name" value="HisK_dim/P_sf"/>
</dbReference>
<keyword evidence="10 13" id="KW-1133">Transmembrane helix</keyword>
<keyword evidence="4" id="KW-1003">Cell membrane</keyword>
<evidence type="ECO:0000256" key="6">
    <source>
        <dbReference type="ARBA" id="ARBA00022692"/>
    </source>
</evidence>
<evidence type="ECO:0000256" key="9">
    <source>
        <dbReference type="ARBA" id="ARBA00022840"/>
    </source>
</evidence>
<dbReference type="PROSITE" id="PS50109">
    <property type="entry name" value="HIS_KIN"/>
    <property type="match status" value="1"/>
</dbReference>
<feature type="domain" description="Histidine kinase" evidence="14">
    <location>
        <begin position="119"/>
        <end position="326"/>
    </location>
</feature>
<evidence type="ECO:0000256" key="2">
    <source>
        <dbReference type="ARBA" id="ARBA00004651"/>
    </source>
</evidence>
<evidence type="ECO:0000256" key="7">
    <source>
        <dbReference type="ARBA" id="ARBA00022741"/>
    </source>
</evidence>
<dbReference type="EMBL" id="JARSFG010000009">
    <property type="protein sequence ID" value="MEC1178116.1"/>
    <property type="molecule type" value="Genomic_DNA"/>
</dbReference>
<dbReference type="InterPro" id="IPR050351">
    <property type="entry name" value="BphY/WalK/GraS-like"/>
</dbReference>
<proteinExistence type="predicted"/>
<dbReference type="SMART" id="SM00387">
    <property type="entry name" value="HATPase_c"/>
    <property type="match status" value="1"/>
</dbReference>
<organism evidence="15 16">
    <name type="scientific">Metasolibacillus meyeri</name>
    <dbReference type="NCBI Taxonomy" id="1071052"/>
    <lineage>
        <taxon>Bacteria</taxon>
        <taxon>Bacillati</taxon>
        <taxon>Bacillota</taxon>
        <taxon>Bacilli</taxon>
        <taxon>Bacillales</taxon>
        <taxon>Caryophanaceae</taxon>
        <taxon>Metasolibacillus</taxon>
    </lineage>
</organism>